<sequence>MRTKTIGTTLPVLELTLDPGERIIAEPDRLSWMAGDISLNTTTATGGASGLFGALGRALGGGGLFMTEFSAGRSPAMVAFAAKIPGEIRQVPVESGQPLYVHRSGFLCGTDGLGVGIGFQQSLGAGLFGGNGFVLQKIEGQGTAWIELGGEVAVYDLEPGQSMLVHPGHVGLFADGVGFEIEMMRGIRNIMFGGDGLFLARLTGPGTVWLQSMTLPNLAHALTPYLPVNSR</sequence>
<name>A0A1M7Z847_9HYPH</name>
<dbReference type="OrthoDB" id="9779518at2"/>
<dbReference type="RefSeq" id="WP_073625587.1">
    <property type="nucleotide sequence ID" value="NZ_FRXO01000001.1"/>
</dbReference>
<dbReference type="Pfam" id="PF01987">
    <property type="entry name" value="AIM24"/>
    <property type="match status" value="1"/>
</dbReference>
<organism evidence="1 2">
    <name type="scientific">Pseudoxanthobacter soli DSM 19599</name>
    <dbReference type="NCBI Taxonomy" id="1123029"/>
    <lineage>
        <taxon>Bacteria</taxon>
        <taxon>Pseudomonadati</taxon>
        <taxon>Pseudomonadota</taxon>
        <taxon>Alphaproteobacteria</taxon>
        <taxon>Hyphomicrobiales</taxon>
        <taxon>Segnochrobactraceae</taxon>
        <taxon>Pseudoxanthobacter</taxon>
    </lineage>
</organism>
<dbReference type="NCBIfam" id="TIGR00266">
    <property type="entry name" value="TIGR00266 family protein"/>
    <property type="match status" value="1"/>
</dbReference>
<dbReference type="Gene3D" id="3.60.160.10">
    <property type="entry name" value="Mitochondrial biogenesis AIM24"/>
    <property type="match status" value="1"/>
</dbReference>
<keyword evidence="2" id="KW-1185">Reference proteome</keyword>
<protein>
    <submittedName>
        <fullName evidence="1">TIGR00266 family protein</fullName>
    </submittedName>
</protein>
<dbReference type="EMBL" id="FRXO01000001">
    <property type="protein sequence ID" value="SHO61024.1"/>
    <property type="molecule type" value="Genomic_DNA"/>
</dbReference>
<dbReference type="InterPro" id="IPR002838">
    <property type="entry name" value="AIM24"/>
</dbReference>
<dbReference type="AlphaFoldDB" id="A0A1M7Z847"/>
<reference evidence="1 2" key="1">
    <citation type="submission" date="2016-12" db="EMBL/GenBank/DDBJ databases">
        <authorList>
            <person name="Song W.-J."/>
            <person name="Kurnit D.M."/>
        </authorList>
    </citation>
    <scope>NUCLEOTIDE SEQUENCE [LARGE SCALE GENOMIC DNA]</scope>
    <source>
        <strain evidence="1 2">DSM 19599</strain>
    </source>
</reference>
<dbReference type="PANTHER" id="PTHR43657">
    <property type="entry name" value="TRYPTOPHAN RNA-BINDING ATTENUATOR PROTEIN-LIKE PROTEIN"/>
    <property type="match status" value="1"/>
</dbReference>
<dbReference type="InterPro" id="IPR036983">
    <property type="entry name" value="AIM24_sf"/>
</dbReference>
<dbReference type="SUPFAM" id="SSF51219">
    <property type="entry name" value="TRAP-like"/>
    <property type="match status" value="1"/>
</dbReference>
<accession>A0A1M7Z847</accession>
<dbReference type="PANTHER" id="PTHR43657:SF1">
    <property type="entry name" value="ALTERED INHERITANCE OF MITOCHONDRIA PROTEIN 24, MITOCHONDRIAL"/>
    <property type="match status" value="1"/>
</dbReference>
<evidence type="ECO:0000313" key="2">
    <source>
        <dbReference type="Proteomes" id="UP000186406"/>
    </source>
</evidence>
<dbReference type="STRING" id="1123029.SAMN02745172_00498"/>
<dbReference type="InterPro" id="IPR016031">
    <property type="entry name" value="Trp_RNA-bd_attenuator-like_dom"/>
</dbReference>
<dbReference type="Proteomes" id="UP000186406">
    <property type="component" value="Unassembled WGS sequence"/>
</dbReference>
<gene>
    <name evidence="1" type="ORF">SAMN02745172_00498</name>
</gene>
<evidence type="ECO:0000313" key="1">
    <source>
        <dbReference type="EMBL" id="SHO61024.1"/>
    </source>
</evidence>
<proteinExistence type="predicted"/>